<dbReference type="Gene3D" id="1.10.3720.10">
    <property type="entry name" value="MetI-like"/>
    <property type="match status" value="1"/>
</dbReference>
<evidence type="ECO:0000256" key="2">
    <source>
        <dbReference type="ARBA" id="ARBA00022448"/>
    </source>
</evidence>
<dbReference type="PROSITE" id="PS50928">
    <property type="entry name" value="ABC_TM1"/>
    <property type="match status" value="1"/>
</dbReference>
<gene>
    <name evidence="9" type="ORF">MJA45_24135</name>
</gene>
<dbReference type="Pfam" id="PF00528">
    <property type="entry name" value="BPD_transp_1"/>
    <property type="match status" value="1"/>
</dbReference>
<evidence type="ECO:0000313" key="10">
    <source>
        <dbReference type="Proteomes" id="UP001305702"/>
    </source>
</evidence>
<comment type="similarity">
    <text evidence="7">Belongs to the binding-protein-dependent transport system permease family.</text>
</comment>
<dbReference type="PANTHER" id="PTHR30193:SF41">
    <property type="entry name" value="DIACETYLCHITOBIOSE UPTAKE SYSTEM PERMEASE PROTEIN NGCF"/>
    <property type="match status" value="1"/>
</dbReference>
<proteinExistence type="inferred from homology"/>
<dbReference type="KEGG" id="paun:MJA45_24135"/>
<keyword evidence="10" id="KW-1185">Reference proteome</keyword>
<dbReference type="EMBL" id="CP130318">
    <property type="protein sequence ID" value="WNQ10675.1"/>
    <property type="molecule type" value="Genomic_DNA"/>
</dbReference>
<feature type="domain" description="ABC transmembrane type-1" evidence="8">
    <location>
        <begin position="87"/>
        <end position="304"/>
    </location>
</feature>
<dbReference type="AlphaFoldDB" id="A0AA96RCL4"/>
<dbReference type="SUPFAM" id="SSF161098">
    <property type="entry name" value="MetI-like"/>
    <property type="match status" value="1"/>
</dbReference>
<feature type="transmembrane region" description="Helical" evidence="7">
    <location>
        <begin position="125"/>
        <end position="145"/>
    </location>
</feature>
<evidence type="ECO:0000313" key="9">
    <source>
        <dbReference type="EMBL" id="WNQ10675.1"/>
    </source>
</evidence>
<dbReference type="PANTHER" id="PTHR30193">
    <property type="entry name" value="ABC TRANSPORTER PERMEASE PROTEIN"/>
    <property type="match status" value="1"/>
</dbReference>
<dbReference type="InterPro" id="IPR000515">
    <property type="entry name" value="MetI-like"/>
</dbReference>
<keyword evidence="2 7" id="KW-0813">Transport</keyword>
<name>A0AA96RCL4_9BACL</name>
<keyword evidence="4 7" id="KW-0812">Transmembrane</keyword>
<evidence type="ECO:0000256" key="1">
    <source>
        <dbReference type="ARBA" id="ARBA00004651"/>
    </source>
</evidence>
<dbReference type="GO" id="GO:0005886">
    <property type="term" value="C:plasma membrane"/>
    <property type="evidence" value="ECO:0007669"/>
    <property type="project" value="UniProtKB-SubCell"/>
</dbReference>
<dbReference type="CDD" id="cd06261">
    <property type="entry name" value="TM_PBP2"/>
    <property type="match status" value="1"/>
</dbReference>
<dbReference type="InterPro" id="IPR051393">
    <property type="entry name" value="ABC_transporter_permease"/>
</dbReference>
<organism evidence="9 10">
    <name type="scientific">Paenibacillus aurantius</name>
    <dbReference type="NCBI Taxonomy" id="2918900"/>
    <lineage>
        <taxon>Bacteria</taxon>
        <taxon>Bacillati</taxon>
        <taxon>Bacillota</taxon>
        <taxon>Bacilli</taxon>
        <taxon>Bacillales</taxon>
        <taxon>Paenibacillaceae</taxon>
        <taxon>Paenibacillus</taxon>
    </lineage>
</organism>
<dbReference type="GO" id="GO:0055085">
    <property type="term" value="P:transmembrane transport"/>
    <property type="evidence" value="ECO:0007669"/>
    <property type="project" value="InterPro"/>
</dbReference>
<dbReference type="Proteomes" id="UP001305702">
    <property type="component" value="Chromosome"/>
</dbReference>
<evidence type="ECO:0000256" key="5">
    <source>
        <dbReference type="ARBA" id="ARBA00022989"/>
    </source>
</evidence>
<evidence type="ECO:0000259" key="8">
    <source>
        <dbReference type="PROSITE" id="PS50928"/>
    </source>
</evidence>
<dbReference type="RefSeq" id="WP_315604449.1">
    <property type="nucleotide sequence ID" value="NZ_CP130318.1"/>
</dbReference>
<keyword evidence="3" id="KW-1003">Cell membrane</keyword>
<keyword evidence="6 7" id="KW-0472">Membrane</keyword>
<evidence type="ECO:0000256" key="4">
    <source>
        <dbReference type="ARBA" id="ARBA00022692"/>
    </source>
</evidence>
<feature type="transmembrane region" description="Helical" evidence="7">
    <location>
        <begin position="91"/>
        <end position="113"/>
    </location>
</feature>
<accession>A0AA96RCL4</accession>
<feature type="transmembrane region" description="Helical" evidence="7">
    <location>
        <begin position="283"/>
        <end position="304"/>
    </location>
</feature>
<dbReference type="InterPro" id="IPR035906">
    <property type="entry name" value="MetI-like_sf"/>
</dbReference>
<evidence type="ECO:0000256" key="6">
    <source>
        <dbReference type="ARBA" id="ARBA00023136"/>
    </source>
</evidence>
<reference evidence="9 10" key="1">
    <citation type="submission" date="2022-02" db="EMBL/GenBank/DDBJ databases">
        <title>Paenibacillus sp. MBLB1776 Whole Genome Shotgun Sequencing.</title>
        <authorList>
            <person name="Hwang C.Y."/>
            <person name="Cho E.-S."/>
            <person name="Seo M.-J."/>
        </authorList>
    </citation>
    <scope>NUCLEOTIDE SEQUENCE [LARGE SCALE GENOMIC DNA]</scope>
    <source>
        <strain evidence="9 10">MBLB1776</strain>
    </source>
</reference>
<feature type="transmembrane region" description="Helical" evidence="7">
    <location>
        <begin position="184"/>
        <end position="201"/>
    </location>
</feature>
<comment type="subcellular location">
    <subcellularLocation>
        <location evidence="1 7">Cell membrane</location>
        <topology evidence="1 7">Multi-pass membrane protein</topology>
    </subcellularLocation>
</comment>
<evidence type="ECO:0000256" key="3">
    <source>
        <dbReference type="ARBA" id="ARBA00022475"/>
    </source>
</evidence>
<sequence length="315" mass="35078">MTKNSSTLTSARPKLSQQLQKASFQKTVFLLIAIVPTFGGYLLFGLYPNLMSVYYSLLKWNGITKPKFIGLQNYVNMFQDKYVWRALLHNLFFMATVPFFILAISVLLAYLLTNKGYKGTSLLKVLFFFPNVLSTVVVSLLWAFIYDGSFGLLNALLKLIGIDMQGYYWLGDARTALTALVPPSVWAGVGLYVVIFVNAMTTIPKSLYESAILEGAGNMTRLFRITLPLMTPIIRVSAIFLVLGTLKTLDMVLILTRGGPAGSTDVIGLYMFNMAFGEQVRSYGYASAIGMFLFVILVGAKLAVDKLLPNREYEY</sequence>
<evidence type="ECO:0000256" key="7">
    <source>
        <dbReference type="RuleBase" id="RU363032"/>
    </source>
</evidence>
<protein>
    <submittedName>
        <fullName evidence="9">Sugar ABC transporter permease</fullName>
    </submittedName>
</protein>
<feature type="transmembrane region" description="Helical" evidence="7">
    <location>
        <begin position="28"/>
        <end position="47"/>
    </location>
</feature>
<keyword evidence="5 7" id="KW-1133">Transmembrane helix</keyword>